<evidence type="ECO:0000256" key="1">
    <source>
        <dbReference type="ARBA" id="ARBA00005964"/>
    </source>
</evidence>
<feature type="domain" description="Carboxylesterase type B" evidence="4">
    <location>
        <begin position="6"/>
        <end position="462"/>
    </location>
</feature>
<dbReference type="Gene3D" id="3.40.50.1820">
    <property type="entry name" value="alpha/beta hydrolase"/>
    <property type="match status" value="1"/>
</dbReference>
<sequence length="508" mass="54255">MSAVEEPKVRTAAGVVRGRTEDGLAVFRGIPYAEPPIGEARFQAPRRVRGWDGVREAFAFGPPAPQEASMAGRDGGDLFKGTGDDWLTVNVWTPDPDPAARRPVMVWIHGGAYKHGFSGSPGYDARHVARDGDVVFVSLNYRLGVEGFAHLDGAPANRALLDQVAALEWVRENIAAFGGDPGQVTVLGDSAGAGSIAALMVMPSAAGLFRRAVGQSLPGTYLSDALARDVARAIAAEAGLRPTAGDLSGVAPRELPAIGHALESKMRQYEDRWGSFAHTLTLFSPVVDGEVLPAAPWQALAGGAGRDVELIIGHTRDEFRTFLLFSGQLGKITEEQAAETLRRFGPGEDGERAYRAAFPGASAEELYELVQTDWLFRMPTLRLAEAQAAGGGRAHLYELAWQSPGNGGVMRACHGLDGPLLFGTYDAHLGPAAIGPEHTAEARELTAQIRTAWTSFATSGDPGWPAYDAGRRLTRIFDTAPSVAAYPEETSRLLWQDHVFEALPLLTA</sequence>
<dbReference type="PROSITE" id="PS00122">
    <property type="entry name" value="CARBOXYLESTERASE_B_1"/>
    <property type="match status" value="1"/>
</dbReference>
<evidence type="ECO:0000256" key="2">
    <source>
        <dbReference type="ARBA" id="ARBA00022801"/>
    </source>
</evidence>
<comment type="similarity">
    <text evidence="1 3">Belongs to the type-B carboxylesterase/lipase family.</text>
</comment>
<keyword evidence="2 3" id="KW-0378">Hydrolase</keyword>
<dbReference type="InterPro" id="IPR050309">
    <property type="entry name" value="Type-B_Carboxylest/Lipase"/>
</dbReference>
<protein>
    <recommendedName>
        <fullName evidence="3">Carboxylic ester hydrolase</fullName>
        <ecNumber evidence="3">3.1.1.-</ecNumber>
    </recommendedName>
</protein>
<dbReference type="InterPro" id="IPR002018">
    <property type="entry name" value="CarbesteraseB"/>
</dbReference>
<proteinExistence type="inferred from homology"/>
<dbReference type="Proteomes" id="UP000579153">
    <property type="component" value="Unassembled WGS sequence"/>
</dbReference>
<dbReference type="RefSeq" id="WP_185072613.1">
    <property type="nucleotide sequence ID" value="NZ_JACHMB010000001.1"/>
</dbReference>
<dbReference type="InterPro" id="IPR029058">
    <property type="entry name" value="AB_hydrolase_fold"/>
</dbReference>
<dbReference type="PANTHER" id="PTHR11559">
    <property type="entry name" value="CARBOXYLESTERASE"/>
    <property type="match status" value="1"/>
</dbReference>
<accession>A0A7W9G8U5</accession>
<dbReference type="EMBL" id="JACHMB010000001">
    <property type="protein sequence ID" value="MBB5779274.1"/>
    <property type="molecule type" value="Genomic_DNA"/>
</dbReference>
<dbReference type="EC" id="3.1.1.-" evidence="3"/>
<evidence type="ECO:0000313" key="5">
    <source>
        <dbReference type="EMBL" id="MBB5779274.1"/>
    </source>
</evidence>
<name>A0A7W9G8U5_9ACTN</name>
<comment type="caution">
    <text evidence="5">The sequence shown here is derived from an EMBL/GenBank/DDBJ whole genome shotgun (WGS) entry which is preliminary data.</text>
</comment>
<organism evidence="5 6">
    <name type="scientific">Nonomuraea jabiensis</name>
    <dbReference type="NCBI Taxonomy" id="882448"/>
    <lineage>
        <taxon>Bacteria</taxon>
        <taxon>Bacillati</taxon>
        <taxon>Actinomycetota</taxon>
        <taxon>Actinomycetes</taxon>
        <taxon>Streptosporangiales</taxon>
        <taxon>Streptosporangiaceae</taxon>
        <taxon>Nonomuraea</taxon>
    </lineage>
</organism>
<evidence type="ECO:0000259" key="4">
    <source>
        <dbReference type="Pfam" id="PF00135"/>
    </source>
</evidence>
<keyword evidence="6" id="KW-1185">Reference proteome</keyword>
<evidence type="ECO:0000313" key="6">
    <source>
        <dbReference type="Proteomes" id="UP000579153"/>
    </source>
</evidence>
<evidence type="ECO:0000256" key="3">
    <source>
        <dbReference type="RuleBase" id="RU361235"/>
    </source>
</evidence>
<dbReference type="GO" id="GO:0016787">
    <property type="term" value="F:hydrolase activity"/>
    <property type="evidence" value="ECO:0007669"/>
    <property type="project" value="UniProtKB-KW"/>
</dbReference>
<dbReference type="InterPro" id="IPR019826">
    <property type="entry name" value="Carboxylesterase_B_AS"/>
</dbReference>
<dbReference type="SUPFAM" id="SSF53474">
    <property type="entry name" value="alpha/beta-Hydrolases"/>
    <property type="match status" value="1"/>
</dbReference>
<gene>
    <name evidence="5" type="ORF">HD596_006030</name>
</gene>
<reference evidence="5 6" key="1">
    <citation type="submission" date="2020-08" db="EMBL/GenBank/DDBJ databases">
        <title>Sequencing the genomes of 1000 actinobacteria strains.</title>
        <authorList>
            <person name="Klenk H.-P."/>
        </authorList>
    </citation>
    <scope>NUCLEOTIDE SEQUENCE [LARGE SCALE GENOMIC DNA]</scope>
    <source>
        <strain evidence="5 6">DSM 45507</strain>
    </source>
</reference>
<dbReference type="Pfam" id="PF00135">
    <property type="entry name" value="COesterase"/>
    <property type="match status" value="1"/>
</dbReference>
<dbReference type="AlphaFoldDB" id="A0A7W9G8U5"/>